<dbReference type="PANTHER" id="PTHR43725">
    <property type="entry name" value="UDP-GLUCOSE 4-EPIMERASE"/>
    <property type="match status" value="1"/>
</dbReference>
<keyword evidence="8" id="KW-1185">Reference proteome</keyword>
<feature type="domain" description="NAD-dependent epimerase/dehydratase" evidence="6">
    <location>
        <begin position="16"/>
        <end position="257"/>
    </location>
</feature>
<comment type="similarity">
    <text evidence="2">Belongs to the NAD(P)-dependent epimerase/dehydratase family.</text>
</comment>
<evidence type="ECO:0000313" key="8">
    <source>
        <dbReference type="Proteomes" id="UP000005273"/>
    </source>
</evidence>
<evidence type="ECO:0000256" key="2">
    <source>
        <dbReference type="ARBA" id="ARBA00007637"/>
    </source>
</evidence>
<organism evidence="7 8">
    <name type="scientific">Acetomicrobium hydrogeniformans ATCC BAA-1850</name>
    <dbReference type="NCBI Taxonomy" id="592015"/>
    <lineage>
        <taxon>Bacteria</taxon>
        <taxon>Thermotogati</taxon>
        <taxon>Synergistota</taxon>
        <taxon>Synergistia</taxon>
        <taxon>Synergistales</taxon>
        <taxon>Acetomicrobiaceae</taxon>
        <taxon>Acetomicrobium</taxon>
    </lineage>
</organism>
<dbReference type="SUPFAM" id="SSF51735">
    <property type="entry name" value="NAD(P)-binding Rossmann-fold domains"/>
    <property type="match status" value="1"/>
</dbReference>
<dbReference type="AlphaFoldDB" id="A0A0T5X938"/>
<dbReference type="Gene3D" id="3.40.50.720">
    <property type="entry name" value="NAD(P)-binding Rossmann-like Domain"/>
    <property type="match status" value="1"/>
</dbReference>
<evidence type="ECO:0000256" key="3">
    <source>
        <dbReference type="ARBA" id="ARBA00018569"/>
    </source>
</evidence>
<accession>A0A0T5X938</accession>
<dbReference type="PANTHER" id="PTHR43725:SF53">
    <property type="entry name" value="UDP-ARABINOSE 4-EPIMERASE 1"/>
    <property type="match status" value="1"/>
</dbReference>
<proteinExistence type="inferred from homology"/>
<dbReference type="STRING" id="592015.HMPREF1705_04123"/>
<evidence type="ECO:0000313" key="7">
    <source>
        <dbReference type="EMBL" id="KRT34872.1"/>
    </source>
</evidence>
<dbReference type="Gene3D" id="3.90.25.10">
    <property type="entry name" value="UDP-galactose 4-epimerase, domain 1"/>
    <property type="match status" value="1"/>
</dbReference>
<protein>
    <recommendedName>
        <fullName evidence="3">UDP-glucose 4-epimerase</fullName>
    </recommendedName>
    <alternativeName>
        <fullName evidence="5">Galactowaldenase</fullName>
    </alternativeName>
    <alternativeName>
        <fullName evidence="4">UDP-galactose 4-epimerase</fullName>
    </alternativeName>
</protein>
<gene>
    <name evidence="7" type="ORF">HMPREF1705_04123</name>
</gene>
<evidence type="ECO:0000256" key="4">
    <source>
        <dbReference type="ARBA" id="ARBA00031367"/>
    </source>
</evidence>
<evidence type="ECO:0000259" key="6">
    <source>
        <dbReference type="Pfam" id="PF01370"/>
    </source>
</evidence>
<name>A0A0T5X938_9BACT</name>
<dbReference type="InterPro" id="IPR001509">
    <property type="entry name" value="Epimerase_deHydtase"/>
</dbReference>
<comment type="caution">
    <text evidence="7">The sequence shown here is derived from an EMBL/GenBank/DDBJ whole genome shotgun (WGS) entry which is preliminary data.</text>
</comment>
<dbReference type="eggNOG" id="COG1087">
    <property type="taxonomic scope" value="Bacteria"/>
</dbReference>
<evidence type="ECO:0000256" key="5">
    <source>
        <dbReference type="ARBA" id="ARBA00033067"/>
    </source>
</evidence>
<dbReference type="Proteomes" id="UP000005273">
    <property type="component" value="Unassembled WGS sequence"/>
</dbReference>
<reference evidence="8" key="1">
    <citation type="submission" date="2012-09" db="EMBL/GenBank/DDBJ databases">
        <authorList>
            <person name="Weinstock G."/>
            <person name="Sodergren E."/>
            <person name="Clifton S."/>
            <person name="Fulton L."/>
            <person name="Fulton B."/>
            <person name="Courtney L."/>
            <person name="Fronick C."/>
            <person name="Harrison M."/>
            <person name="Strong C."/>
            <person name="Farmer C."/>
            <person name="Delehaunty K."/>
            <person name="Markovic C."/>
            <person name="Hall O."/>
            <person name="Minx P."/>
            <person name="Tomlinson C."/>
            <person name="Mitreva M."/>
            <person name="Nelson J."/>
            <person name="Hou S."/>
            <person name="Wollam A."/>
            <person name="Pepin K.H."/>
            <person name="Johnson M."/>
            <person name="Bhonagiri V."/>
            <person name="Nash W.E."/>
            <person name="Suruliraj S."/>
            <person name="Warren W."/>
            <person name="Chinwalla A."/>
            <person name="Mardis E.R."/>
            <person name="Wilson R.K."/>
        </authorList>
    </citation>
    <scope>NUCLEOTIDE SEQUENCE [LARGE SCALE GENOMIC DNA]</scope>
    <source>
        <strain evidence="8">OS1</strain>
    </source>
</reference>
<sequence length="330" mass="36518">MVNVQRERKVINMSTVLVTGGAGFIGSHIVDAFIEEGHRVIVIDNLSQGKLENLNSKAGFYKLDICDSRVSEVFDEVHPDYVCHHAAQIDVRKSVANPMYDAEVNIKGLLNILSCAIRTGVKGVIFASSGGVVYGEPTLLPVSETHPKGPLSPYGVSKLSSEYYLYYYNKVFGLPYIALRYANVYGPRQDPMGEAGVVAIFSNKMLKEEVPTIYGDGTQVRDYVYVGDVAMANILSLQRLKETRAPSSIDDHAYNIGTSIGTSVNELYDILSDIIGFQKMARHDAPRKGELYKTYLSIDKAKEELGFVPSVSLRDGLKRTLAYFDRSDLH</sequence>
<dbReference type="InterPro" id="IPR036291">
    <property type="entry name" value="NAD(P)-bd_dom_sf"/>
</dbReference>
<dbReference type="Pfam" id="PF01370">
    <property type="entry name" value="Epimerase"/>
    <property type="match status" value="1"/>
</dbReference>
<comment type="pathway">
    <text evidence="1">Carbohydrate metabolism; galactose metabolism.</text>
</comment>
<evidence type="ECO:0000256" key="1">
    <source>
        <dbReference type="ARBA" id="ARBA00004947"/>
    </source>
</evidence>
<dbReference type="EMBL" id="ACJX03000001">
    <property type="protein sequence ID" value="KRT34872.1"/>
    <property type="molecule type" value="Genomic_DNA"/>
</dbReference>